<keyword evidence="3" id="KW-1185">Reference proteome</keyword>
<dbReference type="GeneID" id="55967964"/>
<evidence type="ECO:0000313" key="2">
    <source>
        <dbReference type="EMBL" id="KAF4121894.1"/>
    </source>
</evidence>
<gene>
    <name evidence="2" type="ORF">GMORB2_1734</name>
</gene>
<dbReference type="AlphaFoldDB" id="A0A9P5D4W2"/>
<sequence length="81" mass="8713">MVIVKLGGHTGDAKSPTALAGPVGFTHSTAYASSGDMSKQNNNNNNNNDNDDDNRLPKYISKEINVSFDQATRELRTEGSD</sequence>
<comment type="caution">
    <text evidence="2">The sequence shown here is derived from an EMBL/GenBank/DDBJ whole genome shotgun (WGS) entry which is preliminary data.</text>
</comment>
<accession>A0A9P5D4W2</accession>
<dbReference type="EMBL" id="JAANYQ010000011">
    <property type="protein sequence ID" value="KAF4121894.1"/>
    <property type="molecule type" value="Genomic_DNA"/>
</dbReference>
<organism evidence="2 3">
    <name type="scientific">Geosmithia morbida</name>
    <dbReference type="NCBI Taxonomy" id="1094350"/>
    <lineage>
        <taxon>Eukaryota</taxon>
        <taxon>Fungi</taxon>
        <taxon>Dikarya</taxon>
        <taxon>Ascomycota</taxon>
        <taxon>Pezizomycotina</taxon>
        <taxon>Sordariomycetes</taxon>
        <taxon>Hypocreomycetidae</taxon>
        <taxon>Hypocreales</taxon>
        <taxon>Bionectriaceae</taxon>
        <taxon>Geosmithia</taxon>
    </lineage>
</organism>
<evidence type="ECO:0000256" key="1">
    <source>
        <dbReference type="SAM" id="MobiDB-lite"/>
    </source>
</evidence>
<feature type="region of interest" description="Disordered" evidence="1">
    <location>
        <begin position="1"/>
        <end position="58"/>
    </location>
</feature>
<protein>
    <submittedName>
        <fullName evidence="2">Uncharacterized protein</fullName>
    </submittedName>
</protein>
<proteinExistence type="predicted"/>
<dbReference type="Proteomes" id="UP000749293">
    <property type="component" value="Unassembled WGS sequence"/>
</dbReference>
<reference evidence="2" key="1">
    <citation type="submission" date="2020-03" db="EMBL/GenBank/DDBJ databases">
        <title>Site-based positive gene gene selection in Geosmithia morbida across the United States reveals a broad range of putative effectors and factors for local host and environmental adapation.</title>
        <authorList>
            <person name="Onufrak A."/>
            <person name="Murdoch R.W."/>
            <person name="Gazis R."/>
            <person name="Huff M."/>
            <person name="Staton M."/>
            <person name="Klingeman W."/>
            <person name="Hadziabdic D."/>
        </authorList>
    </citation>
    <scope>NUCLEOTIDE SEQUENCE</scope>
    <source>
        <strain evidence="2">1262</strain>
    </source>
</reference>
<name>A0A9P5D4W2_9HYPO</name>
<evidence type="ECO:0000313" key="3">
    <source>
        <dbReference type="Proteomes" id="UP000749293"/>
    </source>
</evidence>
<feature type="compositionally biased region" description="Polar residues" evidence="1">
    <location>
        <begin position="26"/>
        <end position="40"/>
    </location>
</feature>
<dbReference type="RefSeq" id="XP_035320546.1">
    <property type="nucleotide sequence ID" value="XM_035463715.1"/>
</dbReference>